<protein>
    <submittedName>
        <fullName evidence="1">Uncharacterized protein</fullName>
    </submittedName>
</protein>
<dbReference type="EMBL" id="CP076128">
    <property type="protein sequence ID" value="QWG08938.1"/>
    <property type="molecule type" value="Genomic_DNA"/>
</dbReference>
<accession>A0ABX8GZA5</accession>
<organism evidence="1 2">
    <name type="scientific">Flammeovirga kamogawensis</name>
    <dbReference type="NCBI Taxonomy" id="373891"/>
    <lineage>
        <taxon>Bacteria</taxon>
        <taxon>Pseudomonadati</taxon>
        <taxon>Bacteroidota</taxon>
        <taxon>Cytophagia</taxon>
        <taxon>Cytophagales</taxon>
        <taxon>Flammeovirgaceae</taxon>
        <taxon>Flammeovirga</taxon>
    </lineage>
</organism>
<reference evidence="1 2" key="1">
    <citation type="submission" date="2021-05" db="EMBL/GenBank/DDBJ databases">
        <title>Comparative genomic studies on the polysaccharide-degrading batcterial strains of the Flammeovirga genus.</title>
        <authorList>
            <person name="Zewei F."/>
            <person name="Zheng Z."/>
            <person name="Yu L."/>
            <person name="Ruyue G."/>
            <person name="Yanhong M."/>
            <person name="Yuanyuan C."/>
            <person name="Jingyan G."/>
            <person name="Wenjun H."/>
        </authorList>
    </citation>
    <scope>NUCLEOTIDE SEQUENCE [LARGE SCALE GENOMIC DNA]</scope>
    <source>
        <strain evidence="1 2">YS10</strain>
    </source>
</reference>
<name>A0ABX8GZA5_9BACT</name>
<evidence type="ECO:0000313" key="2">
    <source>
        <dbReference type="Proteomes" id="UP000682802"/>
    </source>
</evidence>
<proteinExistence type="predicted"/>
<sequence length="79" mass="9360">MTTNFTSPLFTEPEPQYLSKIIAYSSVKFKEINLEFIDSNELLSIIYEKFLQLRKNKKNISLEECIDSIIKDELLKRKK</sequence>
<dbReference type="RefSeq" id="WP_144072848.1">
    <property type="nucleotide sequence ID" value="NZ_CP076128.1"/>
</dbReference>
<keyword evidence="2" id="KW-1185">Reference proteome</keyword>
<dbReference type="Proteomes" id="UP000682802">
    <property type="component" value="Chromosome 1"/>
</dbReference>
<evidence type="ECO:0000313" key="1">
    <source>
        <dbReference type="EMBL" id="QWG08938.1"/>
    </source>
</evidence>
<gene>
    <name evidence="1" type="ORF">KM029_08335</name>
</gene>